<protein>
    <submittedName>
        <fullName evidence="1">Uncharacterized protein</fullName>
    </submittedName>
</protein>
<comment type="caution">
    <text evidence="1">The sequence shown here is derived from an EMBL/GenBank/DDBJ whole genome shotgun (WGS) entry which is preliminary data.</text>
</comment>
<evidence type="ECO:0000313" key="1">
    <source>
        <dbReference type="EMBL" id="KAL3869619.1"/>
    </source>
</evidence>
<accession>A0ABD3W6V4</accession>
<keyword evidence="2" id="KW-1185">Reference proteome</keyword>
<reference evidence="1 2" key="1">
    <citation type="submission" date="2024-11" db="EMBL/GenBank/DDBJ databases">
        <title>Chromosome-level genome assembly of the freshwater bivalve Anodonta woodiana.</title>
        <authorList>
            <person name="Chen X."/>
        </authorList>
    </citation>
    <scope>NUCLEOTIDE SEQUENCE [LARGE SCALE GENOMIC DNA]</scope>
    <source>
        <strain evidence="1">MN2024</strain>
        <tissue evidence="1">Gills</tissue>
    </source>
</reference>
<gene>
    <name evidence="1" type="ORF">ACJMK2_042284</name>
</gene>
<name>A0ABD3W6V4_SINWO</name>
<evidence type="ECO:0000313" key="2">
    <source>
        <dbReference type="Proteomes" id="UP001634394"/>
    </source>
</evidence>
<proteinExistence type="predicted"/>
<dbReference type="Proteomes" id="UP001634394">
    <property type="component" value="Unassembled WGS sequence"/>
</dbReference>
<organism evidence="1 2">
    <name type="scientific">Sinanodonta woodiana</name>
    <name type="common">Chinese pond mussel</name>
    <name type="synonym">Anodonta woodiana</name>
    <dbReference type="NCBI Taxonomy" id="1069815"/>
    <lineage>
        <taxon>Eukaryota</taxon>
        <taxon>Metazoa</taxon>
        <taxon>Spiralia</taxon>
        <taxon>Lophotrochozoa</taxon>
        <taxon>Mollusca</taxon>
        <taxon>Bivalvia</taxon>
        <taxon>Autobranchia</taxon>
        <taxon>Heteroconchia</taxon>
        <taxon>Palaeoheterodonta</taxon>
        <taxon>Unionida</taxon>
        <taxon>Unionoidea</taxon>
        <taxon>Unionidae</taxon>
        <taxon>Unioninae</taxon>
        <taxon>Sinanodonta</taxon>
    </lineage>
</organism>
<dbReference type="AlphaFoldDB" id="A0ABD3W6V4"/>
<sequence length="114" mass="13197">MEMDLVGYTQDSAAVNKKCISHIDIIGQFCFNHGLHLVVFDTYKKSTEMDNLNLDSDDIDEVDNFEADMDLEIISDDTLEEGVDYHDRLKKAYELVKLIKKENQLFKVMSFNPK</sequence>
<dbReference type="EMBL" id="JBJQND010000008">
    <property type="protein sequence ID" value="KAL3869619.1"/>
    <property type="molecule type" value="Genomic_DNA"/>
</dbReference>